<keyword evidence="3" id="KW-1185">Reference proteome</keyword>
<accession>C8WLW6</accession>
<protein>
    <submittedName>
        <fullName evidence="2">Uncharacterized protein</fullName>
    </submittedName>
</protein>
<evidence type="ECO:0000313" key="2">
    <source>
        <dbReference type="EMBL" id="ACV56579.1"/>
    </source>
</evidence>
<evidence type="ECO:0000256" key="1">
    <source>
        <dbReference type="SAM" id="MobiDB-lite"/>
    </source>
</evidence>
<feature type="compositionally biased region" description="Low complexity" evidence="1">
    <location>
        <begin position="22"/>
        <end position="31"/>
    </location>
</feature>
<dbReference type="AlphaFoldDB" id="C8WLW6"/>
<dbReference type="RefSeq" id="WP_015761301.1">
    <property type="nucleotide sequence ID" value="NC_013204.1"/>
</dbReference>
<reference evidence="2 3" key="1">
    <citation type="journal article" date="2009" name="Stand. Genomic Sci.">
        <title>Complete genome sequence of Eggerthella lenta type strain (IPP VPI 0255).</title>
        <authorList>
            <person name="Saunders E."/>
            <person name="Pukall R."/>
            <person name="Abt B."/>
            <person name="Lapidus A."/>
            <person name="Glavina Del Rio T."/>
            <person name="Copeland A."/>
            <person name="Tice H."/>
            <person name="Cheng J.F."/>
            <person name="Lucas S."/>
            <person name="Chen F."/>
            <person name="Nolan M."/>
            <person name="Bruce D."/>
            <person name="Goodwin L."/>
            <person name="Pitluck S."/>
            <person name="Ivanova N."/>
            <person name="Mavromatis K."/>
            <person name="Ovchinnikova G."/>
            <person name="Pati A."/>
            <person name="Chen A."/>
            <person name="Palaniappan K."/>
            <person name="Land M."/>
            <person name="Hauser L."/>
            <person name="Chang Y.J."/>
            <person name="Jeffries C.D."/>
            <person name="Chain P."/>
            <person name="Meincke L."/>
            <person name="Sims D."/>
            <person name="Brettin T."/>
            <person name="Detter J.C."/>
            <person name="Goker M."/>
            <person name="Bristow J."/>
            <person name="Eisen J.A."/>
            <person name="Markowitz V."/>
            <person name="Hugenholtz P."/>
            <person name="Kyrpides N.C."/>
            <person name="Klenk H.P."/>
            <person name="Han C."/>
        </authorList>
    </citation>
    <scope>NUCLEOTIDE SEQUENCE [LARGE SCALE GENOMIC DNA]</scope>
    <source>
        <strain evidence="3">ATCC 25559 / DSM 2243 / CCUG 17323 / JCM 9979 / KCTC 3265 / NCTC 11813 / VPI 0255 / 1899 B</strain>
    </source>
</reference>
<dbReference type="Proteomes" id="UP000001377">
    <property type="component" value="Chromosome"/>
</dbReference>
<dbReference type="EMBL" id="CP001726">
    <property type="protein sequence ID" value="ACV56579.1"/>
    <property type="molecule type" value="Genomic_DNA"/>
</dbReference>
<feature type="region of interest" description="Disordered" evidence="1">
    <location>
        <begin position="1"/>
        <end position="48"/>
    </location>
</feature>
<proteinExistence type="predicted"/>
<organism evidence="2 3">
    <name type="scientific">Eggerthella lenta (strain ATCC 25559 / DSM 2243 / CCUG 17323 / JCM 9979 / KCTC 3265 / NCTC 11813 / VPI 0255 / 1899 B)</name>
    <name type="common">Eubacterium lentum</name>
    <dbReference type="NCBI Taxonomy" id="479437"/>
    <lineage>
        <taxon>Bacteria</taxon>
        <taxon>Bacillati</taxon>
        <taxon>Actinomycetota</taxon>
        <taxon>Coriobacteriia</taxon>
        <taxon>Eggerthellales</taxon>
        <taxon>Eggerthellaceae</taxon>
        <taxon>Eggerthella</taxon>
    </lineage>
</organism>
<dbReference type="KEGG" id="ele:Elen_2628"/>
<dbReference type="HOGENOM" id="CLU_3152271_0_0_11"/>
<sequence>MKTVGFEVKKKRTPPKKDAGQKGDAQNAGADGAAGGKDAGQKGEDDDA</sequence>
<gene>
    <name evidence="2" type="ordered locus">Elen_2628</name>
</gene>
<feature type="compositionally biased region" description="Basic and acidic residues" evidence="1">
    <location>
        <begin position="39"/>
        <end position="48"/>
    </location>
</feature>
<dbReference type="STRING" id="479437.Elen_2628"/>
<dbReference type="PaxDb" id="479437-Elen_2628"/>
<evidence type="ECO:0000313" key="3">
    <source>
        <dbReference type="Proteomes" id="UP000001377"/>
    </source>
</evidence>
<name>C8WLW6_EGGLE</name>